<evidence type="ECO:0000313" key="7">
    <source>
        <dbReference type="EMBL" id="MDR7664896.1"/>
    </source>
</evidence>
<dbReference type="InterPro" id="IPR006639">
    <property type="entry name" value="Preselin/SPP"/>
</dbReference>
<keyword evidence="8" id="KW-1185">Reference proteome</keyword>
<feature type="transmembrane region" description="Helical" evidence="6">
    <location>
        <begin position="131"/>
        <end position="164"/>
    </location>
</feature>
<feature type="transmembrane region" description="Helical" evidence="6">
    <location>
        <begin position="53"/>
        <end position="70"/>
    </location>
</feature>
<keyword evidence="3 7" id="KW-0378">Hydrolase</keyword>
<dbReference type="NCBIfam" id="NF041679">
    <property type="entry name" value="IMP_arch_presen"/>
    <property type="match status" value="1"/>
</dbReference>
<dbReference type="Pfam" id="PF06550">
    <property type="entry name" value="SPP"/>
    <property type="match status" value="1"/>
</dbReference>
<feature type="transmembrane region" description="Helical" evidence="6">
    <location>
        <begin position="77"/>
        <end position="98"/>
    </location>
</feature>
<dbReference type="SMART" id="SM00730">
    <property type="entry name" value="PSN"/>
    <property type="match status" value="1"/>
</dbReference>
<dbReference type="PANTHER" id="PTHR12174:SF103">
    <property type="entry name" value="INTRAMEMBRANE PROTEASE (IMPAS) FAMILY"/>
    <property type="match status" value="1"/>
</dbReference>
<evidence type="ECO:0000256" key="3">
    <source>
        <dbReference type="ARBA" id="ARBA00022801"/>
    </source>
</evidence>
<feature type="transmembrane region" description="Helical" evidence="6">
    <location>
        <begin position="244"/>
        <end position="265"/>
    </location>
</feature>
<keyword evidence="7" id="KW-0645">Protease</keyword>
<keyword evidence="5 6" id="KW-0472">Membrane</keyword>
<keyword evidence="2 6" id="KW-0812">Transmembrane</keyword>
<evidence type="ECO:0000313" key="8">
    <source>
        <dbReference type="Proteomes" id="UP001246244"/>
    </source>
</evidence>
<comment type="caution">
    <text evidence="7">The sequence shown here is derived from an EMBL/GenBank/DDBJ whole genome shotgun (WGS) entry which is preliminary data.</text>
</comment>
<accession>A0ABU2CYT1</accession>
<dbReference type="GO" id="GO:0006508">
    <property type="term" value="P:proteolysis"/>
    <property type="evidence" value="ECO:0007669"/>
    <property type="project" value="UniProtKB-KW"/>
</dbReference>
<name>A0ABU2CYT1_9EURY</name>
<comment type="subcellular location">
    <subcellularLocation>
        <location evidence="1">Endomembrane system</location>
        <topology evidence="1">Multi-pass membrane protein</topology>
    </subcellularLocation>
</comment>
<keyword evidence="4 6" id="KW-1133">Transmembrane helix</keyword>
<dbReference type="EMBL" id="JAVKPK010000010">
    <property type="protein sequence ID" value="MDR7664896.1"/>
    <property type="molecule type" value="Genomic_DNA"/>
</dbReference>
<dbReference type="RefSeq" id="WP_310574921.1">
    <property type="nucleotide sequence ID" value="NZ_JAVKPK010000010.1"/>
</dbReference>
<feature type="transmembrane region" description="Helical" evidence="6">
    <location>
        <begin position="277"/>
        <end position="297"/>
    </location>
</feature>
<dbReference type="EC" id="3.4.23.-" evidence="7"/>
<dbReference type="Proteomes" id="UP001246244">
    <property type="component" value="Unassembled WGS sequence"/>
</dbReference>
<proteinExistence type="predicted"/>
<sequence>MSSSEQSIKDYLPILSMAGLILVVQVLALFLSAPMKVNDMQAFEDPTQVSNSIYYIIMILVFTLLVLIALKKNMKWVISLFIYIAIISTLYYVFFALLTLFPSLSGFEAIASVLLSIGITVLLYKYPEWYIVDIVGVCIAGGVGALIGISLSVVPVIVLLLLLAVYDAISVYKTKHMIVMAEGIMDLKLPILFVIPKHSNYSFLQESFKEGEKREAFFMGLGDAVMPTLLVVSANVFMHNNGGISYPVIGAILGTLVGHAVLSILVMRGKPQAGLPFLNSGVILGFFTGVLLSGASIM</sequence>
<feature type="transmembrane region" description="Helical" evidence="6">
    <location>
        <begin position="104"/>
        <end position="124"/>
    </location>
</feature>
<evidence type="ECO:0000256" key="2">
    <source>
        <dbReference type="ARBA" id="ARBA00022692"/>
    </source>
</evidence>
<dbReference type="PANTHER" id="PTHR12174">
    <property type="entry name" value="SIGNAL PEPTIDE PEPTIDASE"/>
    <property type="match status" value="1"/>
</dbReference>
<dbReference type="InterPro" id="IPR007369">
    <property type="entry name" value="Peptidase_A22B_SPP"/>
</dbReference>
<evidence type="ECO:0000256" key="6">
    <source>
        <dbReference type="SAM" id="Phobius"/>
    </source>
</evidence>
<feature type="transmembrane region" description="Helical" evidence="6">
    <location>
        <begin position="12"/>
        <end position="33"/>
    </location>
</feature>
<reference evidence="8" key="1">
    <citation type="submission" date="2023-07" db="EMBL/GenBank/DDBJ databases">
        <title>Whole-genome sequencing of a new Methanosarcina sp. Z-7115.</title>
        <authorList>
            <person name="Zhilina T.N."/>
            <person name="Merkel A.Y."/>
        </authorList>
    </citation>
    <scope>NUCLEOTIDE SEQUENCE [LARGE SCALE GENOMIC DNA]</scope>
    <source>
        <strain evidence="8">Z-7115</strain>
    </source>
</reference>
<dbReference type="GO" id="GO:0008233">
    <property type="term" value="F:peptidase activity"/>
    <property type="evidence" value="ECO:0007669"/>
    <property type="project" value="UniProtKB-KW"/>
</dbReference>
<protein>
    <submittedName>
        <fullName evidence="7">Presenilin family intramembrane aspartyl protease PSH</fullName>
        <ecNumber evidence="7">3.4.23.-</ecNumber>
    </submittedName>
</protein>
<feature type="transmembrane region" description="Helical" evidence="6">
    <location>
        <begin position="216"/>
        <end position="238"/>
    </location>
</feature>
<organism evidence="7 8">
    <name type="scientific">Methanosarcina baikalica</name>
    <dbReference type="NCBI Taxonomy" id="3073890"/>
    <lineage>
        <taxon>Archaea</taxon>
        <taxon>Methanobacteriati</taxon>
        <taxon>Methanobacteriota</taxon>
        <taxon>Stenosarchaea group</taxon>
        <taxon>Methanomicrobia</taxon>
        <taxon>Methanosarcinales</taxon>
        <taxon>Methanosarcinaceae</taxon>
        <taxon>Methanosarcina</taxon>
    </lineage>
</organism>
<dbReference type="InterPro" id="IPR010545">
    <property type="entry name" value="SPP"/>
</dbReference>
<evidence type="ECO:0000256" key="4">
    <source>
        <dbReference type="ARBA" id="ARBA00022989"/>
    </source>
</evidence>
<evidence type="ECO:0000256" key="5">
    <source>
        <dbReference type="ARBA" id="ARBA00023136"/>
    </source>
</evidence>
<gene>
    <name evidence="7" type="ORF">RG963_03650</name>
</gene>
<evidence type="ECO:0000256" key="1">
    <source>
        <dbReference type="ARBA" id="ARBA00004127"/>
    </source>
</evidence>